<dbReference type="Gene3D" id="3.30.160.250">
    <property type="match status" value="1"/>
</dbReference>
<accession>A0AAX2GVL7</accession>
<evidence type="ECO:0000313" key="3">
    <source>
        <dbReference type="Proteomes" id="UP000065822"/>
    </source>
</evidence>
<dbReference type="Proteomes" id="UP000215539">
    <property type="component" value="Chromosome 1"/>
</dbReference>
<evidence type="ECO:0000313" key="4">
    <source>
        <dbReference type="Proteomes" id="UP000215539"/>
    </source>
</evidence>
<dbReference type="SUPFAM" id="SSF143100">
    <property type="entry name" value="TTHA1013/TTHA0281-like"/>
    <property type="match status" value="1"/>
</dbReference>
<keyword evidence="3" id="KW-1185">Reference proteome</keyword>
<dbReference type="RefSeq" id="WP_066429197.1">
    <property type="nucleotide sequence ID" value="NZ_CP014227.1"/>
</dbReference>
<dbReference type="AlphaFoldDB" id="A0AAX2GVL7"/>
<reference evidence="1 3" key="1">
    <citation type="submission" date="2016-02" db="EMBL/GenBank/DDBJ databases">
        <authorList>
            <person name="Holder M.E."/>
            <person name="Ajami N.J."/>
            <person name="Petrosino J.F."/>
        </authorList>
    </citation>
    <scope>NUCLEOTIDE SEQUENCE [LARGE SCALE GENOMIC DNA]</scope>
    <source>
        <strain evidence="1 3">CCUG 32990</strain>
    </source>
</reference>
<gene>
    <name evidence="1" type="ORF">AXF12_06000</name>
    <name evidence="2" type="ORF">SAMEA44541418_00517</name>
</gene>
<organism evidence="2 4">
    <name type="scientific">Capnocytophaga haemolytica</name>
    <dbReference type="NCBI Taxonomy" id="45243"/>
    <lineage>
        <taxon>Bacteria</taxon>
        <taxon>Pseudomonadati</taxon>
        <taxon>Bacteroidota</taxon>
        <taxon>Flavobacteriia</taxon>
        <taxon>Flavobacteriales</taxon>
        <taxon>Flavobacteriaceae</taxon>
        <taxon>Capnocytophaga</taxon>
    </lineage>
</organism>
<name>A0AAX2GVL7_9FLAO</name>
<evidence type="ECO:0000313" key="1">
    <source>
        <dbReference type="EMBL" id="AMD85109.1"/>
    </source>
</evidence>
<dbReference type="KEGG" id="chg:AXF12_06000"/>
<proteinExistence type="predicted"/>
<protein>
    <recommendedName>
        <fullName evidence="5">XRE family transcriptional regulator</fullName>
    </recommendedName>
</protein>
<evidence type="ECO:0000313" key="2">
    <source>
        <dbReference type="EMBL" id="SNV04958.1"/>
    </source>
</evidence>
<sequence>MKKKIKIIVERTNTGYSVYAPDEEGIFTVGSDFSELRENVADVINIQADFLDEKGRHEEAAALRTATPVYYLDIVQFFEHFYMLNKTAFAHYIGMNESSMRKLSAGLVPLTDSKAAKIETGLHRLAKEFNSVAFA</sequence>
<reference evidence="2 4" key="2">
    <citation type="submission" date="2017-06" db="EMBL/GenBank/DDBJ databases">
        <authorList>
            <consortium name="Pathogen Informatics"/>
        </authorList>
    </citation>
    <scope>NUCLEOTIDE SEQUENCE [LARGE SCALE GENOMIC DNA]</scope>
    <source>
        <strain evidence="2 4">NCTC12947</strain>
    </source>
</reference>
<dbReference type="Proteomes" id="UP000065822">
    <property type="component" value="Chromosome"/>
</dbReference>
<dbReference type="EMBL" id="CP014227">
    <property type="protein sequence ID" value="AMD85109.1"/>
    <property type="molecule type" value="Genomic_DNA"/>
</dbReference>
<evidence type="ECO:0008006" key="5">
    <source>
        <dbReference type="Google" id="ProtNLM"/>
    </source>
</evidence>
<dbReference type="InterPro" id="IPR035069">
    <property type="entry name" value="TTHA1013/TTHA0281-like"/>
</dbReference>
<dbReference type="EMBL" id="LT906449">
    <property type="protein sequence ID" value="SNV04958.1"/>
    <property type="molecule type" value="Genomic_DNA"/>
</dbReference>